<evidence type="ECO:0000313" key="2">
    <source>
        <dbReference type="Proteomes" id="UP000542353"/>
    </source>
</evidence>
<accession>A0A7W8DYN3</accession>
<evidence type="ECO:0008006" key="3">
    <source>
        <dbReference type="Google" id="ProtNLM"/>
    </source>
</evidence>
<dbReference type="Proteomes" id="UP000542353">
    <property type="component" value="Unassembled WGS sequence"/>
</dbReference>
<dbReference type="EMBL" id="JACHIH010000008">
    <property type="protein sequence ID" value="MBB5047118.1"/>
    <property type="molecule type" value="Genomic_DNA"/>
</dbReference>
<gene>
    <name evidence="1" type="ORF">HNR60_001870</name>
</gene>
<organism evidence="1 2">
    <name type="scientific">Rhodopseudomonas rhenobacensis</name>
    <dbReference type="NCBI Taxonomy" id="87461"/>
    <lineage>
        <taxon>Bacteria</taxon>
        <taxon>Pseudomonadati</taxon>
        <taxon>Pseudomonadota</taxon>
        <taxon>Alphaproteobacteria</taxon>
        <taxon>Hyphomicrobiales</taxon>
        <taxon>Nitrobacteraceae</taxon>
        <taxon>Rhodopseudomonas</taxon>
    </lineage>
</organism>
<name>A0A7W8DYN3_9BRAD</name>
<proteinExistence type="predicted"/>
<dbReference type="Pfam" id="PF22014">
    <property type="entry name" value="DUF6932"/>
    <property type="match status" value="1"/>
</dbReference>
<comment type="caution">
    <text evidence="1">The sequence shown here is derived from an EMBL/GenBank/DDBJ whole genome shotgun (WGS) entry which is preliminary data.</text>
</comment>
<keyword evidence="2" id="KW-1185">Reference proteome</keyword>
<reference evidence="1 2" key="1">
    <citation type="submission" date="2020-08" db="EMBL/GenBank/DDBJ databases">
        <title>Genomic Encyclopedia of Type Strains, Phase IV (KMG-IV): sequencing the most valuable type-strain genomes for metagenomic binning, comparative biology and taxonomic classification.</title>
        <authorList>
            <person name="Goeker M."/>
        </authorList>
    </citation>
    <scope>NUCLEOTIDE SEQUENCE [LARGE SCALE GENOMIC DNA]</scope>
    <source>
        <strain evidence="1 2">DSM 12706</strain>
    </source>
</reference>
<evidence type="ECO:0000313" key="1">
    <source>
        <dbReference type="EMBL" id="MBB5047118.1"/>
    </source>
</evidence>
<protein>
    <recommendedName>
        <fullName evidence="3">Polymerase nucleotidyl transferase domain-containing protein</fullName>
    </recommendedName>
</protein>
<dbReference type="AlphaFoldDB" id="A0A7W8DYN3"/>
<sequence>MSLQAVKALCVAPFPGPARLCREKLFYALEGVIQDLLRAHIRCDVFADGSFFTEKPEPDDIDIIVSLNVDVFDALDDAQHQVVEALNTSQIPLVDSIAVTTYPREHPYRGFGLDLESLIEGYGLEHAQVYLKGYAVLRLWETDVGNRICR</sequence>
<dbReference type="InterPro" id="IPR053860">
    <property type="entry name" value="DUF6932"/>
</dbReference>